<dbReference type="RefSeq" id="WP_129984956.1">
    <property type="nucleotide sequence ID" value="NZ_SDPU01000001.1"/>
</dbReference>
<accession>A0A4Q5JAL6</accession>
<reference evidence="1 2" key="1">
    <citation type="submission" date="2019-01" db="EMBL/GenBank/DDBJ databases">
        <title>Nocardioides guangzhouensis sp. nov., an actinobacterium isolated from soil.</title>
        <authorList>
            <person name="Fu Y."/>
            <person name="Cai Y."/>
            <person name="Lin Z."/>
            <person name="Chen P."/>
        </authorList>
    </citation>
    <scope>NUCLEOTIDE SEQUENCE [LARGE SCALE GENOMIC DNA]</scope>
    <source>
        <strain evidence="1 2">NBRC 105384</strain>
    </source>
</reference>
<dbReference type="EMBL" id="SDPU01000001">
    <property type="protein sequence ID" value="RYU15673.1"/>
    <property type="molecule type" value="Genomic_DNA"/>
</dbReference>
<gene>
    <name evidence="1" type="ORF">ETU37_00720</name>
</gene>
<evidence type="ECO:0008006" key="3">
    <source>
        <dbReference type="Google" id="ProtNLM"/>
    </source>
</evidence>
<evidence type="ECO:0000313" key="2">
    <source>
        <dbReference type="Proteomes" id="UP000291189"/>
    </source>
</evidence>
<dbReference type="Pfam" id="PF04237">
    <property type="entry name" value="YjbR"/>
    <property type="match status" value="1"/>
</dbReference>
<comment type="caution">
    <text evidence="1">The sequence shown here is derived from an EMBL/GenBank/DDBJ whole genome shotgun (WGS) entry which is preliminary data.</text>
</comment>
<dbReference type="InterPro" id="IPR058532">
    <property type="entry name" value="YjbR/MT2646/Rv2570-like"/>
</dbReference>
<protein>
    <recommendedName>
        <fullName evidence="3">MmcQ/YjbR family DNA-binding protein</fullName>
    </recommendedName>
</protein>
<organism evidence="1 2">
    <name type="scientific">Nocardioides iriomotensis</name>
    <dbReference type="NCBI Taxonomy" id="715784"/>
    <lineage>
        <taxon>Bacteria</taxon>
        <taxon>Bacillati</taxon>
        <taxon>Actinomycetota</taxon>
        <taxon>Actinomycetes</taxon>
        <taxon>Propionibacteriales</taxon>
        <taxon>Nocardioidaceae</taxon>
        <taxon>Nocardioides</taxon>
    </lineage>
</organism>
<evidence type="ECO:0000313" key="1">
    <source>
        <dbReference type="EMBL" id="RYU15673.1"/>
    </source>
</evidence>
<keyword evidence="2" id="KW-1185">Reference proteome</keyword>
<sequence length="99" mass="11395">MDHDDVRTLALGLDGTEERDHHGFPSFRTTRRIFATLPDETHLRLMLPEAEIRAAVAEWPGWAEEQWWGTRLAAVRVDLTACDADVVAELLQDAWRENR</sequence>
<dbReference type="Proteomes" id="UP000291189">
    <property type="component" value="Unassembled WGS sequence"/>
</dbReference>
<proteinExistence type="predicted"/>
<name>A0A4Q5JAL6_9ACTN</name>
<dbReference type="OrthoDB" id="8479417at2"/>
<dbReference type="AlphaFoldDB" id="A0A4Q5JAL6"/>